<organism evidence="1 2">
    <name type="scientific">Liquidambar formosana</name>
    <name type="common">Formosan gum</name>
    <dbReference type="NCBI Taxonomy" id="63359"/>
    <lineage>
        <taxon>Eukaryota</taxon>
        <taxon>Viridiplantae</taxon>
        <taxon>Streptophyta</taxon>
        <taxon>Embryophyta</taxon>
        <taxon>Tracheophyta</taxon>
        <taxon>Spermatophyta</taxon>
        <taxon>Magnoliopsida</taxon>
        <taxon>eudicotyledons</taxon>
        <taxon>Gunneridae</taxon>
        <taxon>Pentapetalae</taxon>
        <taxon>Saxifragales</taxon>
        <taxon>Altingiaceae</taxon>
        <taxon>Liquidambar</taxon>
    </lineage>
</organism>
<reference evidence="1 2" key="1">
    <citation type="journal article" date="2024" name="Plant J.">
        <title>Genome sequences and population genomics reveal climatic adaptation and genomic divergence between two closely related sweetgum species.</title>
        <authorList>
            <person name="Xu W.Q."/>
            <person name="Ren C.Q."/>
            <person name="Zhang X.Y."/>
            <person name="Comes H.P."/>
            <person name="Liu X.H."/>
            <person name="Li Y.G."/>
            <person name="Kettle C.J."/>
            <person name="Jalonen R."/>
            <person name="Gaisberger H."/>
            <person name="Ma Y.Z."/>
            <person name="Qiu Y.X."/>
        </authorList>
    </citation>
    <scope>NUCLEOTIDE SEQUENCE [LARGE SCALE GENOMIC DNA]</scope>
    <source>
        <strain evidence="1">Hangzhou</strain>
    </source>
</reference>
<evidence type="ECO:0000313" key="1">
    <source>
        <dbReference type="EMBL" id="KAK9273629.1"/>
    </source>
</evidence>
<name>A0AAP0RA37_LIQFO</name>
<gene>
    <name evidence="1" type="ORF">L1049_018439</name>
</gene>
<sequence length="180" mass="19828">MKKEVLPESSHARKRMIRTNGIYPFVIMVIKSNPRHQYAATGAALLSFSLCCRRSIARRHRHAVSIVIKSTLRSKAQAGTGFGLRNMLGETISLRSAFWAFIPPALAAASSSGSGGPVLKLRWSSLNRTGKKRRGSQSWRKEAKVPMGKEAKVLNGREVIMVMSKKEALIPVNIEAVFAI</sequence>
<proteinExistence type="predicted"/>
<evidence type="ECO:0000313" key="2">
    <source>
        <dbReference type="Proteomes" id="UP001415857"/>
    </source>
</evidence>
<comment type="caution">
    <text evidence="1">The sequence shown here is derived from an EMBL/GenBank/DDBJ whole genome shotgun (WGS) entry which is preliminary data.</text>
</comment>
<dbReference type="Proteomes" id="UP001415857">
    <property type="component" value="Unassembled WGS sequence"/>
</dbReference>
<dbReference type="AlphaFoldDB" id="A0AAP0RA37"/>
<accession>A0AAP0RA37</accession>
<protein>
    <submittedName>
        <fullName evidence="1">Uncharacterized protein</fullName>
    </submittedName>
</protein>
<keyword evidence="2" id="KW-1185">Reference proteome</keyword>
<dbReference type="EMBL" id="JBBPBK010000012">
    <property type="protein sequence ID" value="KAK9273629.1"/>
    <property type="molecule type" value="Genomic_DNA"/>
</dbReference>